<dbReference type="InterPro" id="IPR018060">
    <property type="entry name" value="HTH_AraC"/>
</dbReference>
<proteinExistence type="predicted"/>
<name>A0A015YES2_BACFG</name>
<keyword evidence="3" id="KW-0804">Transcription</keyword>
<dbReference type="SMART" id="SM00342">
    <property type="entry name" value="HTH_ARAC"/>
    <property type="match status" value="1"/>
</dbReference>
<gene>
    <name evidence="5" type="ORF">M076_4302</name>
</gene>
<feature type="domain" description="HTH araC/xylS-type" evidence="4">
    <location>
        <begin position="194"/>
        <end position="291"/>
    </location>
</feature>
<evidence type="ECO:0000256" key="3">
    <source>
        <dbReference type="ARBA" id="ARBA00023163"/>
    </source>
</evidence>
<dbReference type="SUPFAM" id="SSF51215">
    <property type="entry name" value="Regulatory protein AraC"/>
    <property type="match status" value="1"/>
</dbReference>
<dbReference type="PANTHER" id="PTHR43280">
    <property type="entry name" value="ARAC-FAMILY TRANSCRIPTIONAL REGULATOR"/>
    <property type="match status" value="1"/>
</dbReference>
<dbReference type="Proteomes" id="UP000022272">
    <property type="component" value="Unassembled WGS sequence"/>
</dbReference>
<dbReference type="InterPro" id="IPR037923">
    <property type="entry name" value="HTH-like"/>
</dbReference>
<dbReference type="Gene3D" id="1.10.10.60">
    <property type="entry name" value="Homeodomain-like"/>
    <property type="match status" value="2"/>
</dbReference>
<evidence type="ECO:0000259" key="4">
    <source>
        <dbReference type="PROSITE" id="PS01124"/>
    </source>
</evidence>
<dbReference type="Gene3D" id="2.60.120.10">
    <property type="entry name" value="Jelly Rolls"/>
    <property type="match status" value="1"/>
</dbReference>
<dbReference type="AlphaFoldDB" id="A0A015YES2"/>
<evidence type="ECO:0000256" key="2">
    <source>
        <dbReference type="ARBA" id="ARBA00023125"/>
    </source>
</evidence>
<dbReference type="PROSITE" id="PS01124">
    <property type="entry name" value="HTH_ARAC_FAMILY_2"/>
    <property type="match status" value="1"/>
</dbReference>
<dbReference type="InterPro" id="IPR003313">
    <property type="entry name" value="AraC-bd"/>
</dbReference>
<organism evidence="5 6">
    <name type="scientific">Bacteroides fragilis str. 2-F-2 #4</name>
    <dbReference type="NCBI Taxonomy" id="1339280"/>
    <lineage>
        <taxon>Bacteria</taxon>
        <taxon>Pseudomonadati</taxon>
        <taxon>Bacteroidota</taxon>
        <taxon>Bacteroidia</taxon>
        <taxon>Bacteroidales</taxon>
        <taxon>Bacteroidaceae</taxon>
        <taxon>Bacteroides</taxon>
    </lineage>
</organism>
<dbReference type="RefSeq" id="WP_032571512.1">
    <property type="nucleotide sequence ID" value="NZ_JGDM01000098.1"/>
</dbReference>
<dbReference type="SUPFAM" id="SSF46689">
    <property type="entry name" value="Homeodomain-like"/>
    <property type="match status" value="2"/>
</dbReference>
<dbReference type="GO" id="GO:0043565">
    <property type="term" value="F:sequence-specific DNA binding"/>
    <property type="evidence" value="ECO:0007669"/>
    <property type="project" value="InterPro"/>
</dbReference>
<dbReference type="Pfam" id="PF02311">
    <property type="entry name" value="AraC_binding"/>
    <property type="match status" value="1"/>
</dbReference>
<dbReference type="EMBL" id="JGDM01000098">
    <property type="protein sequence ID" value="EXZ42668.1"/>
    <property type="molecule type" value="Genomic_DNA"/>
</dbReference>
<dbReference type="PANTHER" id="PTHR43280:SF2">
    <property type="entry name" value="HTH-TYPE TRANSCRIPTIONAL REGULATOR EXSA"/>
    <property type="match status" value="1"/>
</dbReference>
<sequence length="291" mass="34065">MKDISTQQCSIWSLLENITENLKSKRLADVFRFISFYPSETYGPHKHQRIEINYVKKGSCILHLDNESVTFREGETMIITSNVNHLFEAGSEGATLMQLEFLPDIFSLFNLNVSLKANDLSHTSALLFSEENRLIKIVNNIRIVRTIQRIINELEVKSPHYQYLVVMYYAELLILIYRHMDEAYLPTCTNDSLRKAIAYIRLNYYSNINVKNVAEHIGISERQLRRMFSQHLNLSPLDYLNQTRINKAVELLRNTNMSIKEVCFQCGFQSPQYFSRVFKQQMSISPREMTK</sequence>
<comment type="caution">
    <text evidence="5">The sequence shown here is derived from an EMBL/GenBank/DDBJ whole genome shotgun (WGS) entry which is preliminary data.</text>
</comment>
<keyword evidence="1" id="KW-0805">Transcription regulation</keyword>
<accession>A0A015YES2</accession>
<dbReference type="Pfam" id="PF12833">
    <property type="entry name" value="HTH_18"/>
    <property type="match status" value="1"/>
</dbReference>
<dbReference type="GO" id="GO:0003700">
    <property type="term" value="F:DNA-binding transcription factor activity"/>
    <property type="evidence" value="ECO:0007669"/>
    <property type="project" value="InterPro"/>
</dbReference>
<protein>
    <submittedName>
        <fullName evidence="5">Cupin domain protein</fullName>
    </submittedName>
</protein>
<dbReference type="InterPro" id="IPR018062">
    <property type="entry name" value="HTH_AraC-typ_CS"/>
</dbReference>
<evidence type="ECO:0000256" key="1">
    <source>
        <dbReference type="ARBA" id="ARBA00023015"/>
    </source>
</evidence>
<evidence type="ECO:0000313" key="6">
    <source>
        <dbReference type="Proteomes" id="UP000022272"/>
    </source>
</evidence>
<dbReference type="InterPro" id="IPR009057">
    <property type="entry name" value="Homeodomain-like_sf"/>
</dbReference>
<keyword evidence="2" id="KW-0238">DNA-binding</keyword>
<evidence type="ECO:0000313" key="5">
    <source>
        <dbReference type="EMBL" id="EXZ42668.1"/>
    </source>
</evidence>
<dbReference type="PROSITE" id="PS00041">
    <property type="entry name" value="HTH_ARAC_FAMILY_1"/>
    <property type="match status" value="1"/>
</dbReference>
<dbReference type="InterPro" id="IPR014710">
    <property type="entry name" value="RmlC-like_jellyroll"/>
</dbReference>
<reference evidence="5 6" key="1">
    <citation type="submission" date="2014-02" db="EMBL/GenBank/DDBJ databases">
        <authorList>
            <person name="Sears C."/>
            <person name="Carroll K."/>
            <person name="Sack B.R."/>
            <person name="Qadri F."/>
            <person name="Myers L.L."/>
            <person name="Chung G.-T."/>
            <person name="Escheverria P."/>
            <person name="Fraser C.M."/>
            <person name="Sadzewicz L."/>
            <person name="Shefchek K.A."/>
            <person name="Tallon L."/>
            <person name="Das S.P."/>
            <person name="Daugherty S."/>
            <person name="Mongodin E.F."/>
        </authorList>
    </citation>
    <scope>NUCLEOTIDE SEQUENCE [LARGE SCALE GENOMIC DNA]</scope>
    <source>
        <strain evidence="5 6">2-F-2 #4</strain>
    </source>
</reference>
<dbReference type="PATRIC" id="fig|1339280.3.peg.4116"/>